<evidence type="ECO:0000313" key="2">
    <source>
        <dbReference type="EMBL" id="KAK0176857.1"/>
    </source>
</evidence>
<reference evidence="2" key="2">
    <citation type="submission" date="2023-03" db="EMBL/GenBank/DDBJ databases">
        <authorList>
            <person name="Inwood S.N."/>
            <person name="Skelly J.G."/>
            <person name="Guhlin J."/>
            <person name="Harrop T.W.R."/>
            <person name="Goldson S.G."/>
            <person name="Dearden P.K."/>
        </authorList>
    </citation>
    <scope>NUCLEOTIDE SEQUENCE</scope>
    <source>
        <strain evidence="2">Irish</strain>
        <tissue evidence="2">Whole body</tissue>
    </source>
</reference>
<feature type="region of interest" description="Disordered" evidence="1">
    <location>
        <begin position="1"/>
        <end position="51"/>
    </location>
</feature>
<name>A0AA39FVY6_9HYME</name>
<feature type="compositionally biased region" description="Basic and acidic residues" evidence="1">
    <location>
        <begin position="398"/>
        <end position="411"/>
    </location>
</feature>
<feature type="compositionally biased region" description="Basic and acidic residues" evidence="1">
    <location>
        <begin position="267"/>
        <end position="298"/>
    </location>
</feature>
<feature type="region of interest" description="Disordered" evidence="1">
    <location>
        <begin position="77"/>
        <end position="411"/>
    </location>
</feature>
<dbReference type="AlphaFoldDB" id="A0AA39FVY6"/>
<feature type="region of interest" description="Disordered" evidence="1">
    <location>
        <begin position="497"/>
        <end position="535"/>
    </location>
</feature>
<dbReference type="PANTHER" id="PTHR15410:SF2">
    <property type="entry name" value="HIRA-INTERACTING PROTEIN 3"/>
    <property type="match status" value="1"/>
</dbReference>
<dbReference type="GO" id="GO:0005634">
    <property type="term" value="C:nucleus"/>
    <property type="evidence" value="ECO:0007669"/>
    <property type="project" value="TreeGrafter"/>
</dbReference>
<feature type="compositionally biased region" description="Basic and acidic residues" evidence="1">
    <location>
        <begin position="138"/>
        <end position="148"/>
    </location>
</feature>
<feature type="compositionally biased region" description="Basic and acidic residues" evidence="1">
    <location>
        <begin position="333"/>
        <end position="358"/>
    </location>
</feature>
<feature type="compositionally biased region" description="Basic and acidic residues" evidence="1">
    <location>
        <begin position="15"/>
        <end position="51"/>
    </location>
</feature>
<feature type="compositionally biased region" description="Basic residues" evidence="1">
    <location>
        <begin position="315"/>
        <end position="330"/>
    </location>
</feature>
<feature type="compositionally biased region" description="Basic and acidic residues" evidence="1">
    <location>
        <begin position="98"/>
        <end position="124"/>
    </location>
</feature>
<organism evidence="2 3">
    <name type="scientific">Microctonus aethiopoides</name>
    <dbReference type="NCBI Taxonomy" id="144406"/>
    <lineage>
        <taxon>Eukaryota</taxon>
        <taxon>Metazoa</taxon>
        <taxon>Ecdysozoa</taxon>
        <taxon>Arthropoda</taxon>
        <taxon>Hexapoda</taxon>
        <taxon>Insecta</taxon>
        <taxon>Pterygota</taxon>
        <taxon>Neoptera</taxon>
        <taxon>Endopterygota</taxon>
        <taxon>Hymenoptera</taxon>
        <taxon>Apocrita</taxon>
        <taxon>Ichneumonoidea</taxon>
        <taxon>Braconidae</taxon>
        <taxon>Euphorinae</taxon>
        <taxon>Microctonus</taxon>
    </lineage>
</organism>
<keyword evidence="3" id="KW-1185">Reference proteome</keyword>
<reference evidence="2" key="1">
    <citation type="journal article" date="2023" name="bioRxiv">
        <title>Scaffold-level genome assemblies of two parasitoid biocontrol wasps reveal the parthenogenesis mechanism and an associated novel virus.</title>
        <authorList>
            <person name="Inwood S."/>
            <person name="Skelly J."/>
            <person name="Guhlin J."/>
            <person name="Harrop T."/>
            <person name="Goldson S."/>
            <person name="Dearden P."/>
        </authorList>
    </citation>
    <scope>NUCLEOTIDE SEQUENCE</scope>
    <source>
        <strain evidence="2">Irish</strain>
        <tissue evidence="2">Whole body</tissue>
    </source>
</reference>
<evidence type="ECO:0000256" key="1">
    <source>
        <dbReference type="SAM" id="MobiDB-lite"/>
    </source>
</evidence>
<comment type="caution">
    <text evidence="2">The sequence shown here is derived from an EMBL/GenBank/DDBJ whole genome shotgun (WGS) entry which is preliminary data.</text>
</comment>
<sequence length="535" mass="61340">MSESTISNENLLSPKETHKVNIDDIKMNPKRSRDNMSEDESNDKCIKKPRQEMNIEIFHPNTDNNNENKSIIVMDDTDKIRSDKNNDILEKNSAVQDSNEKKQSEIISKKCENMEIDEDKKSSNDKNYTLDNSNNVTEEGKPEDKNESINDPELSIKFISDNNSLESEKNEKKMKLKQNTHVVENTIKESEVETSVLESKLSENSEKHDAEKTENEEIKLLKSSKSDDGEDDNDSNNYENVEGEKSMQKNKITGENLKKIKKKIKDKKKEKSAKNDEKHDQNDSNIDDKSSSSEKCESSTDDDSDGLKYEDCHQIKKTKSKLNVSRKKAAIKLSEKRNNSHDVTVKEKINYSDDKMVDIDNENEDTSLKNKINKSDIDQNESPKTTSNSEESNDDDDINTKKEETKKKNSKFDDEIARLKKYIHAAGIKVKKYDDLWSNCKSNKQKIDRLKLLLEENGISGRPTLQKCEMAKAKREQDREIAELDLKNIISEARITRSMKNCSKKSSSTSSSSQLSSLPQQKIRKRIQIVDSDSE</sequence>
<evidence type="ECO:0000313" key="3">
    <source>
        <dbReference type="Proteomes" id="UP001168990"/>
    </source>
</evidence>
<protein>
    <recommendedName>
        <fullName evidence="4">HIRA-interacting protein 3</fullName>
    </recommendedName>
</protein>
<feature type="compositionally biased region" description="Polar residues" evidence="1">
    <location>
        <begin position="125"/>
        <end position="137"/>
    </location>
</feature>
<feature type="compositionally biased region" description="Basic and acidic residues" evidence="1">
    <location>
        <begin position="200"/>
        <end position="227"/>
    </location>
</feature>
<proteinExistence type="predicted"/>
<feature type="compositionally biased region" description="Basic and acidic residues" evidence="1">
    <location>
        <begin position="77"/>
        <end position="90"/>
    </location>
</feature>
<gene>
    <name evidence="2" type="ORF">PV328_000959</name>
</gene>
<accession>A0AA39FVY6</accession>
<feature type="compositionally biased region" description="Low complexity" evidence="1">
    <location>
        <begin position="504"/>
        <end position="521"/>
    </location>
</feature>
<dbReference type="InterPro" id="IPR037647">
    <property type="entry name" value="HIRIP3"/>
</dbReference>
<dbReference type="Proteomes" id="UP001168990">
    <property type="component" value="Unassembled WGS sequence"/>
</dbReference>
<feature type="compositionally biased region" description="Basic and acidic residues" evidence="1">
    <location>
        <begin position="305"/>
        <end position="314"/>
    </location>
</feature>
<dbReference type="PANTHER" id="PTHR15410">
    <property type="entry name" value="HIRA-INTERACTING PROTEIN 3"/>
    <property type="match status" value="1"/>
</dbReference>
<evidence type="ECO:0008006" key="4">
    <source>
        <dbReference type="Google" id="ProtNLM"/>
    </source>
</evidence>
<feature type="compositionally biased region" description="Polar residues" evidence="1">
    <location>
        <begin position="1"/>
        <end position="11"/>
    </location>
</feature>
<dbReference type="EMBL" id="JAQQBS010000001">
    <property type="protein sequence ID" value="KAK0176857.1"/>
    <property type="molecule type" value="Genomic_DNA"/>
</dbReference>